<reference evidence="1 2" key="1">
    <citation type="submission" date="2019-03" db="EMBL/GenBank/DDBJ databases">
        <authorList>
            <person name="Jensen L."/>
            <person name="Storgaard J."/>
            <person name="Sulaj E."/>
            <person name="Schramm A."/>
            <person name="Marshall I.P.G."/>
        </authorList>
    </citation>
    <scope>NUCLEOTIDE SEQUENCE [LARGE SCALE GENOMIC DNA]</scope>
    <source>
        <strain evidence="1 2">2017H2G3</strain>
    </source>
</reference>
<dbReference type="OrthoDB" id="2972544at2"/>
<proteinExistence type="predicted"/>
<evidence type="ECO:0000313" key="1">
    <source>
        <dbReference type="EMBL" id="TCI99993.1"/>
    </source>
</evidence>
<comment type="caution">
    <text evidence="1">The sequence shown here is derived from an EMBL/GenBank/DDBJ whole genome shotgun (WGS) entry which is preliminary data.</text>
</comment>
<accession>A0A4R1AKF7</accession>
<dbReference type="RefSeq" id="WP_131239715.1">
    <property type="nucleotide sequence ID" value="NZ_SJTH01000130.1"/>
</dbReference>
<dbReference type="EMBL" id="SJTH01000130">
    <property type="protein sequence ID" value="TCI99993.1"/>
    <property type="molecule type" value="Genomic_DNA"/>
</dbReference>
<sequence>MPKWENRVKQILKNEREKHKAVYQLSKQLYELAHGFTPVDKVLLLQEIRKLCDSATLIDSRITNVSTKPRYERSSKECDQVITISIEGDFNGYIKIETGGGYRNSNEGRIDIFYVYSSDNEIVSFKGQKLLELYKQYKHTTVEKLIDLALDNKYYLQYEDCYKNYEIWHKEPSQYGDSIKGELNVRNKEYSHYYKKKHHNLNKLIKCDNLLKFAEEYLDGSSESTTYEWFEYRL</sequence>
<dbReference type="AlphaFoldDB" id="A0A4R1AKF7"/>
<name>A0A4R1AKF7_9BACI</name>
<dbReference type="Proteomes" id="UP000293846">
    <property type="component" value="Unassembled WGS sequence"/>
</dbReference>
<gene>
    <name evidence="1" type="ORF">E0Y62_27035</name>
</gene>
<organism evidence="1 2">
    <name type="scientific">Cytobacillus praedii</name>
    <dbReference type="NCBI Taxonomy" id="1742358"/>
    <lineage>
        <taxon>Bacteria</taxon>
        <taxon>Bacillati</taxon>
        <taxon>Bacillota</taxon>
        <taxon>Bacilli</taxon>
        <taxon>Bacillales</taxon>
        <taxon>Bacillaceae</taxon>
        <taxon>Cytobacillus</taxon>
    </lineage>
</organism>
<protein>
    <submittedName>
        <fullName evidence="1">Uncharacterized protein</fullName>
    </submittedName>
</protein>
<keyword evidence="2" id="KW-1185">Reference proteome</keyword>
<evidence type="ECO:0000313" key="2">
    <source>
        <dbReference type="Proteomes" id="UP000293846"/>
    </source>
</evidence>